<dbReference type="SUPFAM" id="SSF143422">
    <property type="entry name" value="Transposase IS200-like"/>
    <property type="match status" value="1"/>
</dbReference>
<evidence type="ECO:0000259" key="1">
    <source>
        <dbReference type="SMART" id="SM01321"/>
    </source>
</evidence>
<organism evidence="2 3">
    <name type="scientific">Ectopseudomonas guguanensis</name>
    <dbReference type="NCBI Taxonomy" id="1198456"/>
    <lineage>
        <taxon>Bacteria</taxon>
        <taxon>Pseudomonadati</taxon>
        <taxon>Pseudomonadota</taxon>
        <taxon>Gammaproteobacteria</taxon>
        <taxon>Pseudomonadales</taxon>
        <taxon>Pseudomonadaceae</taxon>
        <taxon>Ectopseudomonas</taxon>
    </lineage>
</organism>
<dbReference type="InterPro" id="IPR036515">
    <property type="entry name" value="Transposase_17_sf"/>
</dbReference>
<keyword evidence="3" id="KW-1185">Reference proteome</keyword>
<dbReference type="NCBIfam" id="NF047646">
    <property type="entry name" value="REP_Tyr_transpos"/>
    <property type="match status" value="1"/>
</dbReference>
<dbReference type="Proteomes" id="UP000199460">
    <property type="component" value="Unassembled WGS sequence"/>
</dbReference>
<proteinExistence type="predicted"/>
<dbReference type="GO" id="GO:0043565">
    <property type="term" value="F:sequence-specific DNA binding"/>
    <property type="evidence" value="ECO:0007669"/>
    <property type="project" value="TreeGrafter"/>
</dbReference>
<dbReference type="GeneID" id="300930561"/>
<dbReference type="InterPro" id="IPR002686">
    <property type="entry name" value="Transposase_17"/>
</dbReference>
<dbReference type="EMBL" id="FNJJ01000002">
    <property type="protein sequence ID" value="SDO91428.1"/>
    <property type="molecule type" value="Genomic_DNA"/>
</dbReference>
<dbReference type="OrthoDB" id="9794403at2"/>
<evidence type="ECO:0000313" key="2">
    <source>
        <dbReference type="EMBL" id="SDO91428.1"/>
    </source>
</evidence>
<dbReference type="InterPro" id="IPR052715">
    <property type="entry name" value="RAYT_transposase"/>
</dbReference>
<protein>
    <submittedName>
        <fullName evidence="2">Putative transposase</fullName>
    </submittedName>
</protein>
<dbReference type="RefSeq" id="WP_090427694.1">
    <property type="nucleotide sequence ID" value="NZ_FNJJ01000002.1"/>
</dbReference>
<dbReference type="SMART" id="SM01321">
    <property type="entry name" value="Y1_Tnp"/>
    <property type="match status" value="1"/>
</dbReference>
<dbReference type="GO" id="GO:0006313">
    <property type="term" value="P:DNA transposition"/>
    <property type="evidence" value="ECO:0007669"/>
    <property type="project" value="InterPro"/>
</dbReference>
<reference evidence="3" key="1">
    <citation type="submission" date="2016-10" db="EMBL/GenBank/DDBJ databases">
        <authorList>
            <person name="Varghese N."/>
            <person name="Submissions S."/>
        </authorList>
    </citation>
    <scope>NUCLEOTIDE SEQUENCE [LARGE SCALE GENOMIC DNA]</scope>
    <source>
        <strain evidence="3">JCM 18416</strain>
    </source>
</reference>
<accession>A0A1H0NFP1</accession>
<gene>
    <name evidence="2" type="ORF">SAMN05216213_102321</name>
</gene>
<sequence>MVKYRRAKVAGGCYFLTLALQDRRSDLLFKNAALLRRCLQDTQARLPFRVPALVVLPEHLHMLMVLPPDDADSSARIRMLKASFMGALRQQVGSEVQTNAKGEANIWQRRFWEHLIRDEQDYRHHVDYIHINPLKHGLVTRVRDWPFSSFHHYVRQGLLPIDWAGEAGVEIEDAGE</sequence>
<dbReference type="Gene3D" id="3.30.70.1290">
    <property type="entry name" value="Transposase IS200-like"/>
    <property type="match status" value="1"/>
</dbReference>
<feature type="domain" description="Transposase IS200-like" evidence="1">
    <location>
        <begin position="9"/>
        <end position="132"/>
    </location>
</feature>
<evidence type="ECO:0000313" key="3">
    <source>
        <dbReference type="Proteomes" id="UP000199460"/>
    </source>
</evidence>
<dbReference type="GO" id="GO:0004803">
    <property type="term" value="F:transposase activity"/>
    <property type="evidence" value="ECO:0007669"/>
    <property type="project" value="InterPro"/>
</dbReference>
<dbReference type="PANTHER" id="PTHR36966">
    <property type="entry name" value="REP-ASSOCIATED TYROSINE TRANSPOSASE"/>
    <property type="match status" value="1"/>
</dbReference>
<name>A0A1H0NFP1_9GAMM</name>
<dbReference type="PANTHER" id="PTHR36966:SF1">
    <property type="entry name" value="REP-ASSOCIATED TYROSINE TRANSPOSASE"/>
    <property type="match status" value="1"/>
</dbReference>
<dbReference type="AlphaFoldDB" id="A0A1H0NFP1"/>